<dbReference type="EMBL" id="CM010716">
    <property type="protein sequence ID" value="RZC51185.1"/>
    <property type="molecule type" value="Genomic_DNA"/>
</dbReference>
<keyword evidence="3" id="KW-1185">Reference proteome</keyword>
<name>A0A4Y7IUS3_PAPSO</name>
<dbReference type="AlphaFoldDB" id="A0A4Y7IUS3"/>
<feature type="compositionally biased region" description="Basic and acidic residues" evidence="1">
    <location>
        <begin position="14"/>
        <end position="26"/>
    </location>
</feature>
<gene>
    <name evidence="2" type="ORF">C5167_019611</name>
</gene>
<evidence type="ECO:0000313" key="2">
    <source>
        <dbReference type="EMBL" id="RZC51185.1"/>
    </source>
</evidence>
<protein>
    <submittedName>
        <fullName evidence="2">Uncharacterized protein</fullName>
    </submittedName>
</protein>
<dbReference type="Gramene" id="RZC51185">
    <property type="protein sequence ID" value="RZC51185"/>
    <property type="gene ID" value="C5167_019611"/>
</dbReference>
<evidence type="ECO:0000313" key="3">
    <source>
        <dbReference type="Proteomes" id="UP000316621"/>
    </source>
</evidence>
<organism evidence="2 3">
    <name type="scientific">Papaver somniferum</name>
    <name type="common">Opium poppy</name>
    <dbReference type="NCBI Taxonomy" id="3469"/>
    <lineage>
        <taxon>Eukaryota</taxon>
        <taxon>Viridiplantae</taxon>
        <taxon>Streptophyta</taxon>
        <taxon>Embryophyta</taxon>
        <taxon>Tracheophyta</taxon>
        <taxon>Spermatophyta</taxon>
        <taxon>Magnoliopsida</taxon>
        <taxon>Ranunculales</taxon>
        <taxon>Papaveraceae</taxon>
        <taxon>Papaveroideae</taxon>
        <taxon>Papaver</taxon>
    </lineage>
</organism>
<feature type="region of interest" description="Disordered" evidence="1">
    <location>
        <begin position="1"/>
        <end position="42"/>
    </location>
</feature>
<proteinExistence type="predicted"/>
<accession>A0A4Y7IUS3</accession>
<dbReference type="Proteomes" id="UP000316621">
    <property type="component" value="Chromosome 2"/>
</dbReference>
<sequence length="99" mass="11045">MTCNKMELVTRTPYNREKSVEKEEASSSKQYPGEGGTDGRNQNQRLGLFQYVQGYSSSTCLLPVRNGCMMPSAEAGAEMFGRQDYITAYEGNHDHPLLS</sequence>
<evidence type="ECO:0000256" key="1">
    <source>
        <dbReference type="SAM" id="MobiDB-lite"/>
    </source>
</evidence>
<reference evidence="2 3" key="1">
    <citation type="journal article" date="2018" name="Science">
        <title>The opium poppy genome and morphinan production.</title>
        <authorList>
            <person name="Guo L."/>
            <person name="Winzer T."/>
            <person name="Yang X."/>
            <person name="Li Y."/>
            <person name="Ning Z."/>
            <person name="He Z."/>
            <person name="Teodor R."/>
            <person name="Lu Y."/>
            <person name="Bowser T.A."/>
            <person name="Graham I.A."/>
            <person name="Ye K."/>
        </authorList>
    </citation>
    <scope>NUCLEOTIDE SEQUENCE [LARGE SCALE GENOMIC DNA]</scope>
    <source>
        <strain evidence="3">cv. HN1</strain>
        <tissue evidence="2">Leaves</tissue>
    </source>
</reference>